<dbReference type="EMBL" id="FXYH01000010">
    <property type="protein sequence ID" value="SMX44092.1"/>
    <property type="molecule type" value="Genomic_DNA"/>
</dbReference>
<gene>
    <name evidence="1" type="ORF">PEV8663_02783</name>
</gene>
<evidence type="ECO:0000313" key="2">
    <source>
        <dbReference type="Proteomes" id="UP000220836"/>
    </source>
</evidence>
<proteinExistence type="predicted"/>
<evidence type="ECO:0000313" key="1">
    <source>
        <dbReference type="EMBL" id="SMX44092.1"/>
    </source>
</evidence>
<evidence type="ECO:0008006" key="3">
    <source>
        <dbReference type="Google" id="ProtNLM"/>
    </source>
</evidence>
<keyword evidence="2" id="KW-1185">Reference proteome</keyword>
<accession>A0A238KPR0</accession>
<dbReference type="InterPro" id="IPR024409">
    <property type="entry name" value="DUF3833"/>
</dbReference>
<dbReference type="AlphaFoldDB" id="A0A238KPR0"/>
<reference evidence="1 2" key="1">
    <citation type="submission" date="2017-05" db="EMBL/GenBank/DDBJ databases">
        <authorList>
            <person name="Song R."/>
            <person name="Chenine A.L."/>
            <person name="Ruprecht R.M."/>
        </authorList>
    </citation>
    <scope>NUCLEOTIDE SEQUENCE [LARGE SCALE GENOMIC DNA]</scope>
    <source>
        <strain evidence="1 2">CECT 8663</strain>
    </source>
</reference>
<dbReference type="Proteomes" id="UP000220836">
    <property type="component" value="Unassembled WGS sequence"/>
</dbReference>
<dbReference type="Pfam" id="PF12915">
    <property type="entry name" value="DUF3833"/>
    <property type="match status" value="1"/>
</dbReference>
<dbReference type="OrthoDB" id="5296954at2"/>
<dbReference type="RefSeq" id="WP_097805268.1">
    <property type="nucleotide sequence ID" value="NZ_CBDIHF020000003.1"/>
</dbReference>
<organism evidence="1 2">
    <name type="scientific">Pelagimonas varians</name>
    <dbReference type="NCBI Taxonomy" id="696760"/>
    <lineage>
        <taxon>Bacteria</taxon>
        <taxon>Pseudomonadati</taxon>
        <taxon>Pseudomonadota</taxon>
        <taxon>Alphaproteobacteria</taxon>
        <taxon>Rhodobacterales</taxon>
        <taxon>Roseobacteraceae</taxon>
        <taxon>Pelagimonas</taxon>
    </lineage>
</organism>
<protein>
    <recommendedName>
        <fullName evidence="3">DUF3833 domain-containing protein</fullName>
    </recommendedName>
</protein>
<name>A0A238KPR0_9RHOB</name>
<sequence>MKIVIACLMIALIAMIAKTYFFSFKFQAPENYANTGPQFELTKHLSGEILSEGLIFGPTGKMTNSFVAKMVGEWDGDTGTLSEEFTYSNGKTQSRKWYLKLGTGNSFTATADDLVGTAQGTVSGSTVRITYDIILPEDAGGHILQATDWMYLTADGAIMNKSEMRKFGLKVAELIATMRPVQPAQ</sequence>